<keyword evidence="10" id="KW-0560">Oxidoreductase</keyword>
<dbReference type="GO" id="GO:0006103">
    <property type="term" value="P:2-oxoglutarate metabolic process"/>
    <property type="evidence" value="ECO:0007669"/>
    <property type="project" value="TreeGrafter"/>
</dbReference>
<evidence type="ECO:0000256" key="13">
    <source>
        <dbReference type="PIRSR" id="PIRSR000350-3"/>
    </source>
</evidence>
<dbReference type="PATRIC" id="fig|861299.3.peg.5579"/>
<dbReference type="InterPro" id="IPR004099">
    <property type="entry name" value="Pyr_nucl-diS_OxRdtase_dimer"/>
</dbReference>
<dbReference type="InterPro" id="IPR016156">
    <property type="entry name" value="FAD/NAD-linked_Rdtase_dimer_sf"/>
</dbReference>
<feature type="domain" description="FAD/NAD(P)-binding" evidence="15">
    <location>
        <begin position="6"/>
        <end position="327"/>
    </location>
</feature>
<evidence type="ECO:0000256" key="3">
    <source>
        <dbReference type="ARBA" id="ARBA00007532"/>
    </source>
</evidence>
<evidence type="ECO:0000259" key="14">
    <source>
        <dbReference type="Pfam" id="PF02852"/>
    </source>
</evidence>
<keyword evidence="17" id="KW-1185">Reference proteome</keyword>
<evidence type="ECO:0000256" key="7">
    <source>
        <dbReference type="ARBA" id="ARBA00022630"/>
    </source>
</evidence>
<keyword evidence="11 13" id="KW-0520">NAD</keyword>
<dbReference type="PANTHER" id="PTHR22912">
    <property type="entry name" value="DISULFIDE OXIDOREDUCTASE"/>
    <property type="match status" value="1"/>
</dbReference>
<keyword evidence="7" id="KW-0285">Flavoprotein</keyword>
<dbReference type="SUPFAM" id="SSF51905">
    <property type="entry name" value="FAD/NAD(P)-binding domain"/>
    <property type="match status" value="1"/>
</dbReference>
<dbReference type="EC" id="1.6.1.1" evidence="4"/>
<evidence type="ECO:0000259" key="15">
    <source>
        <dbReference type="Pfam" id="PF07992"/>
    </source>
</evidence>
<dbReference type="Proteomes" id="UP000019151">
    <property type="component" value="Plasmid 1"/>
</dbReference>
<dbReference type="AlphaFoldDB" id="W0RQ02"/>
<comment type="similarity">
    <text evidence="3">Belongs to the class-I pyridine nucleotide-disulfide oxidoreductase family.</text>
</comment>
<feature type="binding site" evidence="13">
    <location>
        <begin position="183"/>
        <end position="190"/>
    </location>
    <ligand>
        <name>NAD(+)</name>
        <dbReference type="ChEBI" id="CHEBI:57540"/>
    </ligand>
</feature>
<dbReference type="Gene3D" id="3.30.390.30">
    <property type="match status" value="1"/>
</dbReference>
<evidence type="ECO:0000256" key="10">
    <source>
        <dbReference type="ARBA" id="ARBA00023002"/>
    </source>
</evidence>
<dbReference type="InterPro" id="IPR050151">
    <property type="entry name" value="Class-I_Pyr_Nuc-Dis_Oxidored"/>
</dbReference>
<keyword evidence="9" id="KW-0521">NADP</keyword>
<dbReference type="RefSeq" id="WP_025414389.1">
    <property type="nucleotide sequence ID" value="NZ_CP007129.1"/>
</dbReference>
<reference evidence="16 17" key="1">
    <citation type="journal article" date="2014" name="Genome Announc.">
        <title>Genome Sequence and Methylome of Soil Bacterium Gemmatirosa kalamazoonensis KBS708T, a Member of the Rarely Cultivated Gemmatimonadetes Phylum.</title>
        <authorList>
            <person name="Debruyn J.M."/>
            <person name="Radosevich M."/>
            <person name="Wommack K.E."/>
            <person name="Polson S.W."/>
            <person name="Hauser L.J."/>
            <person name="Fawaz M.N."/>
            <person name="Korlach J."/>
            <person name="Tsai Y.C."/>
        </authorList>
    </citation>
    <scope>NUCLEOTIDE SEQUENCE [LARGE SCALE GENOMIC DNA]</scope>
    <source>
        <strain evidence="16 17">KBS708</strain>
        <plasmid evidence="17">Plasmid 1</plasmid>
    </source>
</reference>
<organism evidence="16 17">
    <name type="scientific">Gemmatirosa kalamazoonensis</name>
    <dbReference type="NCBI Taxonomy" id="861299"/>
    <lineage>
        <taxon>Bacteria</taxon>
        <taxon>Pseudomonadati</taxon>
        <taxon>Gemmatimonadota</taxon>
        <taxon>Gemmatimonadia</taxon>
        <taxon>Gemmatimonadales</taxon>
        <taxon>Gemmatimonadaceae</taxon>
        <taxon>Gemmatirosa</taxon>
    </lineage>
</organism>
<dbReference type="PIRSF" id="PIRSF000350">
    <property type="entry name" value="Mercury_reductase_MerA"/>
    <property type="match status" value="1"/>
</dbReference>
<dbReference type="HOGENOM" id="CLU_016755_0_0_0"/>
<protein>
    <recommendedName>
        <fullName evidence="5">Soluble pyridine nucleotide transhydrogenase</fullName>
        <ecNumber evidence="4">1.6.1.1</ecNumber>
    </recommendedName>
    <alternativeName>
        <fullName evidence="12">NAD(P)(+) transhydrogenase [B-specific]</fullName>
    </alternativeName>
</protein>
<name>W0RQ02_9BACT</name>
<dbReference type="GO" id="GO:0005829">
    <property type="term" value="C:cytosol"/>
    <property type="evidence" value="ECO:0007669"/>
    <property type="project" value="TreeGrafter"/>
</dbReference>
<dbReference type="Pfam" id="PF07992">
    <property type="entry name" value="Pyr_redox_2"/>
    <property type="match status" value="1"/>
</dbReference>
<dbReference type="InterPro" id="IPR001100">
    <property type="entry name" value="Pyr_nuc-diS_OxRdtase"/>
</dbReference>
<dbReference type="InterPro" id="IPR023753">
    <property type="entry name" value="FAD/NAD-binding_dom"/>
</dbReference>
<gene>
    <name evidence="16" type="ORF">J421_5544</name>
</gene>
<dbReference type="OrthoDB" id="9761158at2"/>
<evidence type="ECO:0000256" key="1">
    <source>
        <dbReference type="ARBA" id="ARBA00002842"/>
    </source>
</evidence>
<dbReference type="Pfam" id="PF02852">
    <property type="entry name" value="Pyr_redox_dim"/>
    <property type="match status" value="1"/>
</dbReference>
<evidence type="ECO:0000256" key="2">
    <source>
        <dbReference type="ARBA" id="ARBA00004496"/>
    </source>
</evidence>
<dbReference type="GO" id="GO:0050660">
    <property type="term" value="F:flavin adenine dinucleotide binding"/>
    <property type="evidence" value="ECO:0007669"/>
    <property type="project" value="TreeGrafter"/>
</dbReference>
<dbReference type="Gene3D" id="3.50.50.60">
    <property type="entry name" value="FAD/NAD(P)-binding domain"/>
    <property type="match status" value="2"/>
</dbReference>
<dbReference type="GO" id="GO:0004148">
    <property type="term" value="F:dihydrolipoyl dehydrogenase (NADH) activity"/>
    <property type="evidence" value="ECO:0007669"/>
    <property type="project" value="TreeGrafter"/>
</dbReference>
<dbReference type="PANTHER" id="PTHR22912:SF93">
    <property type="entry name" value="SOLUBLE PYRIDINE NUCLEOTIDE TRANSHYDROGENASE"/>
    <property type="match status" value="1"/>
</dbReference>
<evidence type="ECO:0000256" key="8">
    <source>
        <dbReference type="ARBA" id="ARBA00022827"/>
    </source>
</evidence>
<evidence type="ECO:0000256" key="11">
    <source>
        <dbReference type="ARBA" id="ARBA00023027"/>
    </source>
</evidence>
<evidence type="ECO:0000256" key="4">
    <source>
        <dbReference type="ARBA" id="ARBA00012772"/>
    </source>
</evidence>
<feature type="domain" description="Pyridine nucleotide-disulphide oxidoreductase dimerisation" evidence="14">
    <location>
        <begin position="348"/>
        <end position="455"/>
    </location>
</feature>
<comment type="function">
    <text evidence="1">Conversion of NADPH, generated by peripheral catabolic pathways, to NADH, which can enter the respiratory chain for energy generation.</text>
</comment>
<feature type="binding site" evidence="13">
    <location>
        <position position="53"/>
    </location>
    <ligand>
        <name>FAD</name>
        <dbReference type="ChEBI" id="CHEBI:57692"/>
    </ligand>
</feature>
<feature type="binding site" evidence="13">
    <location>
        <position position="312"/>
    </location>
    <ligand>
        <name>FAD</name>
        <dbReference type="ChEBI" id="CHEBI:57692"/>
    </ligand>
</feature>
<dbReference type="FunFam" id="3.30.390.30:FF:000001">
    <property type="entry name" value="Dihydrolipoyl dehydrogenase"/>
    <property type="match status" value="1"/>
</dbReference>
<evidence type="ECO:0000256" key="12">
    <source>
        <dbReference type="ARBA" id="ARBA00031183"/>
    </source>
</evidence>
<evidence type="ECO:0000256" key="6">
    <source>
        <dbReference type="ARBA" id="ARBA00022490"/>
    </source>
</evidence>
<comment type="cofactor">
    <cofactor evidence="13">
        <name>FAD</name>
        <dbReference type="ChEBI" id="CHEBI:57692"/>
    </cofactor>
    <text evidence="13">Binds 1 FAD per subunit.</text>
</comment>
<dbReference type="GO" id="GO:0003957">
    <property type="term" value="F:NAD(P)+ transhydrogenase (Si-specific) activity"/>
    <property type="evidence" value="ECO:0007669"/>
    <property type="project" value="UniProtKB-EC"/>
</dbReference>
<evidence type="ECO:0000256" key="5">
    <source>
        <dbReference type="ARBA" id="ARBA00016603"/>
    </source>
</evidence>
<sequence>MDTYDYDLAVIGSGPAGQKGAIAAAKLGKHVVIVDRQEMTGGVCLQTGTIPSKTVREAILYLSGFRQRTFYGKDYVVSERISARDLAHRVQAVVGRELEVIRNQLRRNGVATLPGTVRFVDPHTLEVTSATNTTTRLTAEHVLIACGTRAARSPDIPLDGVRIFDADQLPNVPELPRDLIVVGAGVIGLEYASMLTALDIKVTIIDQRPTLLDFVDRELIEGLCYHMRRRGATLRLGETVASVGIDARGRVEAVLESGKRVHGHALLYAVGRQANSDLLDLGAAGLQADSRGRIVVNECFQTAVPHIYAAGDVIGFPSLAASSAEQGRLASAHMFGAPRKPVAPELLPYGIYSVPEISMVGRTEQQLTDARIPYEVGVAKYEELAKGQILGDETGMLKLLFDPDSLLLLGAHAIGEGATELIHIGQAVLALGGTIEYFRDTVFNYPTLAEAYKVAALAGINRL</sequence>
<dbReference type="EMBL" id="CP007129">
    <property type="protein sequence ID" value="AHG93079.1"/>
    <property type="molecule type" value="Genomic_DNA"/>
</dbReference>
<dbReference type="KEGG" id="gba:J421_5544"/>
<keyword evidence="13" id="KW-0547">Nucleotide-binding</keyword>
<keyword evidence="8 13" id="KW-0274">FAD</keyword>
<evidence type="ECO:0000256" key="9">
    <source>
        <dbReference type="ARBA" id="ARBA00022857"/>
    </source>
</evidence>
<keyword evidence="6" id="KW-0963">Cytoplasm</keyword>
<dbReference type="PRINTS" id="PR00368">
    <property type="entry name" value="FADPNR"/>
</dbReference>
<dbReference type="NCBIfam" id="NF003585">
    <property type="entry name" value="PRK05249.1"/>
    <property type="match status" value="1"/>
</dbReference>
<dbReference type="InterPro" id="IPR036188">
    <property type="entry name" value="FAD/NAD-bd_sf"/>
</dbReference>
<comment type="subcellular location">
    <subcellularLocation>
        <location evidence="2">Cytoplasm</location>
    </subcellularLocation>
</comment>
<dbReference type="PRINTS" id="PR00411">
    <property type="entry name" value="PNDRDTASEI"/>
</dbReference>
<dbReference type="InParanoid" id="W0RQ02"/>
<accession>W0RQ02</accession>
<evidence type="ECO:0000313" key="17">
    <source>
        <dbReference type="Proteomes" id="UP000019151"/>
    </source>
</evidence>
<geneLocation type="plasmid" evidence="16 17">
    <name>1</name>
</geneLocation>
<evidence type="ECO:0000313" key="16">
    <source>
        <dbReference type="EMBL" id="AHG93079.1"/>
    </source>
</evidence>
<feature type="binding site" evidence="13">
    <location>
        <position position="271"/>
    </location>
    <ligand>
        <name>NAD(+)</name>
        <dbReference type="ChEBI" id="CHEBI:57540"/>
    </ligand>
</feature>
<dbReference type="SUPFAM" id="SSF55424">
    <property type="entry name" value="FAD/NAD-linked reductases, dimerisation (C-terminal) domain"/>
    <property type="match status" value="1"/>
</dbReference>
<keyword evidence="16" id="KW-0614">Plasmid</keyword>
<proteinExistence type="inferred from homology"/>